<dbReference type="SUPFAM" id="SSF48366">
    <property type="entry name" value="Ras GEF"/>
    <property type="match status" value="1"/>
</dbReference>
<feature type="transmembrane region" description="Helical" evidence="8">
    <location>
        <begin position="40"/>
        <end position="64"/>
    </location>
</feature>
<keyword evidence="2 6" id="KW-0344">Guanine-nucleotide releasing factor</keyword>
<dbReference type="InterPro" id="IPR001806">
    <property type="entry name" value="Small_GTPase"/>
</dbReference>
<dbReference type="STRING" id="252740.A0A423WL83"/>
<dbReference type="PANTHER" id="PTHR23113">
    <property type="entry name" value="GUANINE NUCLEOTIDE EXCHANGE FACTOR"/>
    <property type="match status" value="1"/>
</dbReference>
<dbReference type="AlphaFoldDB" id="A0A423WL83"/>
<dbReference type="PROSITE" id="PS50009">
    <property type="entry name" value="RASGEF_CAT"/>
    <property type="match status" value="1"/>
</dbReference>
<feature type="domain" description="N-terminal Ras-GEF" evidence="10">
    <location>
        <begin position="652"/>
        <end position="778"/>
    </location>
</feature>
<evidence type="ECO:0000256" key="8">
    <source>
        <dbReference type="SAM" id="Phobius"/>
    </source>
</evidence>
<dbReference type="Gene3D" id="1.20.870.10">
    <property type="entry name" value="Son of sevenless (SoS) protein Chain: S domain 1"/>
    <property type="match status" value="1"/>
</dbReference>
<dbReference type="GO" id="GO:0055085">
    <property type="term" value="P:transmembrane transport"/>
    <property type="evidence" value="ECO:0007669"/>
    <property type="project" value="InterPro"/>
</dbReference>
<dbReference type="InterPro" id="IPR001895">
    <property type="entry name" value="RASGEF_cat_dom"/>
</dbReference>
<dbReference type="PROSITE" id="PS50212">
    <property type="entry name" value="RASGEF_NTER"/>
    <property type="match status" value="1"/>
</dbReference>
<feature type="region of interest" description="Disordered" evidence="7">
    <location>
        <begin position="778"/>
        <end position="804"/>
    </location>
</feature>
<dbReference type="CDD" id="cd06224">
    <property type="entry name" value="REM"/>
    <property type="match status" value="1"/>
</dbReference>
<keyword evidence="3 8" id="KW-0812">Transmembrane</keyword>
<dbReference type="SUPFAM" id="SSF52540">
    <property type="entry name" value="P-loop containing nucleoside triphosphate hydrolases"/>
    <property type="match status" value="1"/>
</dbReference>
<dbReference type="GO" id="GO:0005886">
    <property type="term" value="C:plasma membrane"/>
    <property type="evidence" value="ECO:0007669"/>
    <property type="project" value="TreeGrafter"/>
</dbReference>
<dbReference type="SMART" id="SM00147">
    <property type="entry name" value="RasGEF"/>
    <property type="match status" value="1"/>
</dbReference>
<dbReference type="GO" id="GO:0005085">
    <property type="term" value="F:guanyl-nucleotide exchange factor activity"/>
    <property type="evidence" value="ECO:0007669"/>
    <property type="project" value="UniProtKB-KW"/>
</dbReference>
<feature type="compositionally biased region" description="Polar residues" evidence="7">
    <location>
        <begin position="265"/>
        <end position="274"/>
    </location>
</feature>
<keyword evidence="5 8" id="KW-0472">Membrane</keyword>
<evidence type="ECO:0000259" key="10">
    <source>
        <dbReference type="PROSITE" id="PS50212"/>
    </source>
</evidence>
<organism evidence="11 12">
    <name type="scientific">Cytospora chrysosperma</name>
    <name type="common">Cytospora canker fungus</name>
    <name type="synonym">Sphaeria chrysosperma</name>
    <dbReference type="NCBI Taxonomy" id="252740"/>
    <lineage>
        <taxon>Eukaryota</taxon>
        <taxon>Fungi</taxon>
        <taxon>Dikarya</taxon>
        <taxon>Ascomycota</taxon>
        <taxon>Pezizomycotina</taxon>
        <taxon>Sordariomycetes</taxon>
        <taxon>Sordariomycetidae</taxon>
        <taxon>Diaporthales</taxon>
        <taxon>Cytosporaceae</taxon>
        <taxon>Cytospora</taxon>
    </lineage>
</organism>
<feature type="region of interest" description="Disordered" evidence="7">
    <location>
        <begin position="573"/>
        <end position="597"/>
    </location>
</feature>
<dbReference type="Gene3D" id="1.50.10.150">
    <property type="entry name" value="Voltage-dependent anion channel"/>
    <property type="match status" value="2"/>
</dbReference>
<keyword evidence="4 8" id="KW-1133">Transmembrane helix</keyword>
<evidence type="ECO:0000256" key="1">
    <source>
        <dbReference type="ARBA" id="ARBA00004141"/>
    </source>
</evidence>
<dbReference type="GO" id="GO:0005525">
    <property type="term" value="F:GTP binding"/>
    <property type="evidence" value="ECO:0007669"/>
    <property type="project" value="InterPro"/>
</dbReference>
<sequence length="1141" mass="126732">MTSHPFSPALGYESPTENTVTTALATNHLMHRLIPFQAQWLYVVGVIFLIFNMCLFATLSILLLMRFRLRPGSFIHSFTDQIEALFIPASLVSIFPIHTMTPVWVFPAYPLLLTAPLAGNLVNSAVKSGQMESINGLSVAMAAVAVQGMGFCLSFMILAAFIYRLMTQKLPRDMQRPGVFISIGPSGFTVAGIVQLGRLAGEFIPEDFMGPGMTGHAAFIMMLMSSLLGLWLWGLAICSSFASDRPPPRRKTSDPAPCPVASPEDPQTASVSSSCRRESNPFRDSLASISEDPFFRRYTGVRDFPRAYSTTGRAPPRHVPAPQPWPPPRKDSLKGPTSGTLVDPIKETTQYGRTSCSAVKMDTITIAVIGANGVGKSAFIQRALRMTRTSNQGIVTFNWTEYDGSQHIVNVFEVDLEAFDMDMSGPIRWPKQANGQMAPPVDGAMVLYDVMNKDSINPLSQTLSSLAASNYPMVLVATKCDNPEDVRELDTASVAAAYPAVVANFSISANSPNTTRECEKLDAASQRRRAASAANLEFLIDFSNSGRPASEHSKHSRASSDLSMLRGFSATSNDRDSIYRGQSARSPRAPSGFGTDETMNQTVASQLRQSGIRLDLGADPFYVVDEPDGDSFHTSTDEVPILQRAEENFAERPPKTVGITFDELVDKLLAPRMTRADNNFADIFLCLYRKFAAPGQLFAAILGRLERAKEDKSDHYLTKKATQMRIIEVVARWVSLYPGDFARPTTKRTLERFIVHLASEPAFIAAASQMRAQLETSVMEDDDTGWAEADDPPEELTLTGSPSQTQDLEASLQSLNVDDQMLAEIRRPSAVSEMSQAPDYSSGETNHQYHTYEDYEREAARMVPQANLPLNKFRYQIFMEINADDIAEEITRIDWVMFSSVRIRDWVRHVSLKESEKERCRSLKNANRLISHFNHVAKWVQNMILIRDKAKHRAPCLEKFMSIAHKLRKLNNYNGLGAVVAGLQNANIARLHATQALVSRDVWKQYQSAETLMLSTKSNGAYRMAWENSRGPRIPYMALHRRDLTATEGMNKTFVGPNGDRINWQKFEILGEILLPIMKSQGAPYPNLNKKHESSRELILDCRMELDDDALYQRSKTVEPTGGVGGATDLKKKTMGFLRGS</sequence>
<feature type="compositionally biased region" description="Pro residues" evidence="7">
    <location>
        <begin position="317"/>
        <end position="327"/>
    </location>
</feature>
<accession>A0A423WL83</accession>
<dbReference type="CDD" id="cd00882">
    <property type="entry name" value="Ras_like_GTPase"/>
    <property type="match status" value="1"/>
</dbReference>
<dbReference type="PANTHER" id="PTHR23113:SF348">
    <property type="entry name" value="GUANYL-NUCLEOTIDE EXCHANGE FACTOR RASGEF, PUTATIVE (AFU_ORTHOLOGUE AFUA_1G04700)-RELATED"/>
    <property type="match status" value="1"/>
</dbReference>
<dbReference type="InterPro" id="IPR008937">
    <property type="entry name" value="Ras-like_GEF"/>
</dbReference>
<evidence type="ECO:0000256" key="5">
    <source>
        <dbReference type="ARBA" id="ARBA00023136"/>
    </source>
</evidence>
<dbReference type="InterPro" id="IPR004695">
    <property type="entry name" value="SLAC1/Mae1/Ssu1/TehA"/>
</dbReference>
<dbReference type="Proteomes" id="UP000284375">
    <property type="component" value="Unassembled WGS sequence"/>
</dbReference>
<dbReference type="EMBL" id="LJZO01000002">
    <property type="protein sequence ID" value="ROW04175.1"/>
    <property type="molecule type" value="Genomic_DNA"/>
</dbReference>
<dbReference type="GO" id="GO:0007265">
    <property type="term" value="P:Ras protein signal transduction"/>
    <property type="evidence" value="ECO:0007669"/>
    <property type="project" value="TreeGrafter"/>
</dbReference>
<dbReference type="InterPro" id="IPR027417">
    <property type="entry name" value="P-loop_NTPase"/>
</dbReference>
<feature type="compositionally biased region" description="Acidic residues" evidence="7">
    <location>
        <begin position="778"/>
        <end position="794"/>
    </location>
</feature>
<feature type="transmembrane region" description="Helical" evidence="8">
    <location>
        <begin position="217"/>
        <end position="242"/>
    </location>
</feature>
<evidence type="ECO:0008006" key="13">
    <source>
        <dbReference type="Google" id="ProtNLM"/>
    </source>
</evidence>
<evidence type="ECO:0000313" key="12">
    <source>
        <dbReference type="Proteomes" id="UP000284375"/>
    </source>
</evidence>
<evidence type="ECO:0000256" key="2">
    <source>
        <dbReference type="ARBA" id="ARBA00022658"/>
    </source>
</evidence>
<dbReference type="InterPro" id="IPR000651">
    <property type="entry name" value="Ras-like_Gua-exchang_fac_N"/>
</dbReference>
<feature type="region of interest" description="Disordered" evidence="7">
    <location>
        <begin position="306"/>
        <end position="343"/>
    </location>
</feature>
<comment type="caution">
    <text evidence="11">The sequence shown here is derived from an EMBL/GenBank/DDBJ whole genome shotgun (WGS) entry which is preliminary data.</text>
</comment>
<feature type="transmembrane region" description="Helical" evidence="8">
    <location>
        <begin position="139"/>
        <end position="166"/>
    </location>
</feature>
<dbReference type="Gene3D" id="1.10.840.10">
    <property type="entry name" value="Ras guanine-nucleotide exchange factors catalytic domain"/>
    <property type="match status" value="1"/>
</dbReference>
<dbReference type="SMART" id="SM00229">
    <property type="entry name" value="RasGEFN"/>
    <property type="match status" value="1"/>
</dbReference>
<evidence type="ECO:0000256" key="3">
    <source>
        <dbReference type="ARBA" id="ARBA00022692"/>
    </source>
</evidence>
<dbReference type="InterPro" id="IPR036964">
    <property type="entry name" value="RASGEF_cat_dom_sf"/>
</dbReference>
<proteinExistence type="predicted"/>
<name>A0A423WL83_CYTCH</name>
<feature type="region of interest" description="Disordered" evidence="7">
    <location>
        <begin position="243"/>
        <end position="282"/>
    </location>
</feature>
<evidence type="ECO:0000256" key="4">
    <source>
        <dbReference type="ARBA" id="ARBA00022989"/>
    </source>
</evidence>
<dbReference type="InterPro" id="IPR038665">
    <property type="entry name" value="Voltage-dep_anion_channel_sf"/>
</dbReference>
<dbReference type="Pfam" id="PF03595">
    <property type="entry name" value="SLAC1"/>
    <property type="match status" value="2"/>
</dbReference>
<evidence type="ECO:0000256" key="7">
    <source>
        <dbReference type="SAM" id="MobiDB-lite"/>
    </source>
</evidence>
<gene>
    <name evidence="11" type="ORF">VSDG_01118</name>
</gene>
<dbReference type="OrthoDB" id="28357at2759"/>
<feature type="transmembrane region" description="Helical" evidence="8">
    <location>
        <begin position="178"/>
        <end position="197"/>
    </location>
</feature>
<reference evidence="11 12" key="1">
    <citation type="submission" date="2015-09" db="EMBL/GenBank/DDBJ databases">
        <title>Host preference determinants of Valsa canker pathogens revealed by comparative genomics.</title>
        <authorList>
            <person name="Yin Z."/>
            <person name="Huang L."/>
        </authorList>
    </citation>
    <scope>NUCLEOTIDE SEQUENCE [LARGE SCALE GENOMIC DNA]</scope>
    <source>
        <strain evidence="11 12">YSFL</strain>
    </source>
</reference>
<dbReference type="Pfam" id="PF00617">
    <property type="entry name" value="RasGEF"/>
    <property type="match status" value="1"/>
</dbReference>
<evidence type="ECO:0000313" key="11">
    <source>
        <dbReference type="EMBL" id="ROW04175.1"/>
    </source>
</evidence>
<feature type="domain" description="Ras-GEF" evidence="9">
    <location>
        <begin position="882"/>
        <end position="1121"/>
    </location>
</feature>
<feature type="transmembrane region" description="Helical" evidence="8">
    <location>
        <begin position="85"/>
        <end position="106"/>
    </location>
</feature>
<keyword evidence="12" id="KW-1185">Reference proteome</keyword>
<evidence type="ECO:0000256" key="6">
    <source>
        <dbReference type="PROSITE-ProRule" id="PRU00168"/>
    </source>
</evidence>
<dbReference type="Pfam" id="PF00618">
    <property type="entry name" value="RasGEF_N"/>
    <property type="match status" value="1"/>
</dbReference>
<dbReference type="Gene3D" id="3.40.50.300">
    <property type="entry name" value="P-loop containing nucleotide triphosphate hydrolases"/>
    <property type="match status" value="1"/>
</dbReference>
<dbReference type="InterPro" id="IPR023578">
    <property type="entry name" value="Ras_GEF_dom_sf"/>
</dbReference>
<evidence type="ECO:0000259" key="9">
    <source>
        <dbReference type="PROSITE" id="PS50009"/>
    </source>
</evidence>
<dbReference type="GO" id="GO:0003924">
    <property type="term" value="F:GTPase activity"/>
    <property type="evidence" value="ECO:0007669"/>
    <property type="project" value="InterPro"/>
</dbReference>
<protein>
    <recommendedName>
        <fullName evidence="13">Ras GEF</fullName>
    </recommendedName>
</protein>
<comment type="subcellular location">
    <subcellularLocation>
        <location evidence="1">Membrane</location>
        <topology evidence="1">Multi-pass membrane protein</topology>
    </subcellularLocation>
</comment>
<dbReference type="Pfam" id="PF00071">
    <property type="entry name" value="Ras"/>
    <property type="match status" value="1"/>
</dbReference>